<keyword evidence="1" id="KW-0812">Transmembrane</keyword>
<dbReference type="Proteomes" id="UP000576550">
    <property type="component" value="Unassembled WGS sequence"/>
</dbReference>
<dbReference type="EMBL" id="DUTP01000003">
    <property type="protein sequence ID" value="HHX99442.1"/>
    <property type="molecule type" value="Genomic_DNA"/>
</dbReference>
<keyword evidence="1" id="KW-1133">Transmembrane helix</keyword>
<feature type="transmembrane region" description="Helical" evidence="1">
    <location>
        <begin position="9"/>
        <end position="29"/>
    </location>
</feature>
<protein>
    <submittedName>
        <fullName evidence="2">Uncharacterized protein</fullName>
    </submittedName>
</protein>
<sequence length="356" mass="41565">MKITASKKTIVILSISFLLSLIAGIILLYKDVIHNGIKYGKWFALDKHEGEFIDCMEYKEEENEINAICQGFLLETEEKDASKSRGKLCKEFYIVYKDYQGWQKFSPCLNKEDFIYKDILTKPNHYIPVNIHIHYTKVNPFKYKLDNITLEDMGDEDLYVELIPNNMAVQQIIRNGKMITQSNLLSEKNGYLAIETGIDNNYPYMTYFKELSLKEIDVKDGKIRLLFTGEVKQQTVTITTIAESFLFSYYDEAKKLQDILINTKNYKEITPGLLYKVYFFSLSNKENEKLEDIISSCKNDLTNKEFFDQVFCNAGEEKIRNSVISDRNTYIDTLLNQNSENLQLEKFILYSLIKLD</sequence>
<comment type="caution">
    <text evidence="2">The sequence shown here is derived from an EMBL/GenBank/DDBJ whole genome shotgun (WGS) entry which is preliminary data.</text>
</comment>
<keyword evidence="1" id="KW-0472">Membrane</keyword>
<proteinExistence type="predicted"/>
<gene>
    <name evidence="2" type="ORF">GX533_02060</name>
</gene>
<reference evidence="2 3" key="1">
    <citation type="journal article" date="2020" name="Biotechnol. Biofuels">
        <title>New insights from the biogas microbiome by comprehensive genome-resolved metagenomics of nearly 1600 species originating from multiple anaerobic digesters.</title>
        <authorList>
            <person name="Campanaro S."/>
            <person name="Treu L."/>
            <person name="Rodriguez-R L.M."/>
            <person name="Kovalovszki A."/>
            <person name="Ziels R.M."/>
            <person name="Maus I."/>
            <person name="Zhu X."/>
            <person name="Kougias P.G."/>
            <person name="Basile A."/>
            <person name="Luo G."/>
            <person name="Schluter A."/>
            <person name="Konstantinidis K.T."/>
            <person name="Angelidaki I."/>
        </authorList>
    </citation>
    <scope>NUCLEOTIDE SEQUENCE [LARGE SCALE GENOMIC DNA]</scope>
    <source>
        <strain evidence="2">AS05jafATM_89</strain>
    </source>
</reference>
<accession>A0A832QFA3</accession>
<dbReference type="AlphaFoldDB" id="A0A832QFA3"/>
<evidence type="ECO:0000313" key="2">
    <source>
        <dbReference type="EMBL" id="HHX99442.1"/>
    </source>
</evidence>
<name>A0A832QFA3_9BACT</name>
<organism evidence="2 3">
    <name type="scientific">Candidatus Dojkabacteria bacterium</name>
    <dbReference type="NCBI Taxonomy" id="2099670"/>
    <lineage>
        <taxon>Bacteria</taxon>
        <taxon>Candidatus Dojkabacteria</taxon>
    </lineage>
</organism>
<evidence type="ECO:0000256" key="1">
    <source>
        <dbReference type="SAM" id="Phobius"/>
    </source>
</evidence>
<evidence type="ECO:0000313" key="3">
    <source>
        <dbReference type="Proteomes" id="UP000576550"/>
    </source>
</evidence>